<dbReference type="RefSeq" id="WP_344638796.1">
    <property type="nucleotide sequence ID" value="NZ_BAAATR010000025.1"/>
</dbReference>
<comment type="caution">
    <text evidence="1">The sequence shown here is derived from an EMBL/GenBank/DDBJ whole genome shotgun (WGS) entry which is preliminary data.</text>
</comment>
<dbReference type="EMBL" id="BAAATR010000025">
    <property type="protein sequence ID" value="GAA2260373.1"/>
    <property type="molecule type" value="Genomic_DNA"/>
</dbReference>
<proteinExistence type="predicted"/>
<organism evidence="1 2">
    <name type="scientific">Kitasatospora cystarginea</name>
    <dbReference type="NCBI Taxonomy" id="58350"/>
    <lineage>
        <taxon>Bacteria</taxon>
        <taxon>Bacillati</taxon>
        <taxon>Actinomycetota</taxon>
        <taxon>Actinomycetes</taxon>
        <taxon>Kitasatosporales</taxon>
        <taxon>Streptomycetaceae</taxon>
        <taxon>Kitasatospora</taxon>
    </lineage>
</organism>
<accession>A0ABN3EJN2</accession>
<dbReference type="Proteomes" id="UP001500305">
    <property type="component" value="Unassembled WGS sequence"/>
</dbReference>
<sequence length="348" mass="37593">MITNEDIEAVARKLMNAFVGLRWTEDDVRGLVDQLGWEWAGESDGRVRVVTGLPGGDAVFVPVGAAARAWAPLQEYLELAVPVSRPAPEARAQAEEFRRVADAVRRVLGDATYVGAHGFAGPSGWSPEPYWGRPFLHWHQERTALELRAGVAGPELVLQSSEVWESWYAQAGQGFAGVLADRGHPLEQPRWENIGDWEQLQNSLGAFLRTLPAETLATGLTQSIPLYGLLPGEAGPLLFGITCFEDRLYVDYTEYCVPEAARGDNAAALGWTSRNALPPLPARFDGGAPWRVDAGGPGEVASSEIAALIVRTARIAGVESPTGLMIGGEAMYRGQYRLAFPGLAMPTC</sequence>
<name>A0ABN3EJN2_9ACTN</name>
<keyword evidence="2" id="KW-1185">Reference proteome</keyword>
<gene>
    <name evidence="1" type="ORF">GCM10010430_50550</name>
</gene>
<evidence type="ECO:0000313" key="2">
    <source>
        <dbReference type="Proteomes" id="UP001500305"/>
    </source>
</evidence>
<evidence type="ECO:0000313" key="1">
    <source>
        <dbReference type="EMBL" id="GAA2260373.1"/>
    </source>
</evidence>
<reference evidence="1 2" key="1">
    <citation type="journal article" date="2019" name="Int. J. Syst. Evol. Microbiol.">
        <title>The Global Catalogue of Microorganisms (GCM) 10K type strain sequencing project: providing services to taxonomists for standard genome sequencing and annotation.</title>
        <authorList>
            <consortium name="The Broad Institute Genomics Platform"/>
            <consortium name="The Broad Institute Genome Sequencing Center for Infectious Disease"/>
            <person name="Wu L."/>
            <person name="Ma J."/>
        </authorList>
    </citation>
    <scope>NUCLEOTIDE SEQUENCE [LARGE SCALE GENOMIC DNA]</scope>
    <source>
        <strain evidence="1 2">JCM 7356</strain>
    </source>
</reference>
<protein>
    <submittedName>
        <fullName evidence="1">Uncharacterized protein</fullName>
    </submittedName>
</protein>